<sequence>MPLISVISSLIGQKALEYFVEKSLDSGRKFINDRKETHSLSYNENNLTKIFNNHYVEVTNWAADIPFIGLSQNKQVNDSTIQLSISTRISKFGKDKNEKFLNELELINSRNNTLLLGKPGSGKTTTIKRLINKFFSDASDKVEFTNPVLIRLRELDSSSSIYFAILDIFGFSYESRIIRTEKTKINADGTEDKYPTSIKKYYIKDSDLLIEPFVADFLNDTKSILFLDGFDELLPTAQKKILGDITQLGLKLNNAKIILTSRTSTLNNKILDGFDTYEIHPITIDDVSIIAEKWLGEHHQRFVTELLKKPYHELANRPIFLTLLLILFEKQEVLPISPYEVYREAVYLIIRDWDEHRSINRVSKYSGFNVRKKLDFLQEFAFYITYQIKANVFSTNKLSEIYKLIHERYDLPLDEMADVISEIESHNGLIAEIGYRTFEFSHLTLQEYLCAEYIVTLPYSQNIIEYFFARPDPLAIAVCLSRDSGLWLATMLLHESLNIKAFIKDDYSNALNKFLTRLIDEYPLFNKSFELGCAMIYLIHYYNKDNAIFEVIIKLLGLPNVSESLSMTLPKYNINEDEIGKRCKMRRTQPIPVTAFITPLLDVEITLEKWNIVKSIL</sequence>
<evidence type="ECO:0000259" key="1">
    <source>
        <dbReference type="SMART" id="SM00382"/>
    </source>
</evidence>
<dbReference type="Pfam" id="PF05729">
    <property type="entry name" value="NACHT"/>
    <property type="match status" value="1"/>
</dbReference>
<dbReference type="AlphaFoldDB" id="A0AAE3R8Y1"/>
<dbReference type="InterPro" id="IPR007111">
    <property type="entry name" value="NACHT_NTPase"/>
</dbReference>
<dbReference type="SUPFAM" id="SSF52540">
    <property type="entry name" value="P-loop containing nucleoside triphosphate hydrolases"/>
    <property type="match status" value="1"/>
</dbReference>
<proteinExistence type="predicted"/>
<accession>A0AAE3R8Y1</accession>
<comment type="caution">
    <text evidence="2">The sequence shown here is derived from an EMBL/GenBank/DDBJ whole genome shotgun (WGS) entry which is preliminary data.</text>
</comment>
<dbReference type="RefSeq" id="WP_313982656.1">
    <property type="nucleotide sequence ID" value="NZ_JASJOU010000009.1"/>
</dbReference>
<dbReference type="PANTHER" id="PTHR46844">
    <property type="entry name" value="SLR5058 PROTEIN"/>
    <property type="match status" value="1"/>
</dbReference>
<protein>
    <submittedName>
        <fullName evidence="2">NACHT domain-containing protein</fullName>
    </submittedName>
</protein>
<dbReference type="SMART" id="SM00382">
    <property type="entry name" value="AAA"/>
    <property type="match status" value="1"/>
</dbReference>
<evidence type="ECO:0000313" key="3">
    <source>
        <dbReference type="Proteomes" id="UP001232063"/>
    </source>
</evidence>
<reference evidence="2" key="1">
    <citation type="submission" date="2023-05" db="EMBL/GenBank/DDBJ databases">
        <authorList>
            <person name="Zhang X."/>
        </authorList>
    </citation>
    <scope>NUCLEOTIDE SEQUENCE</scope>
    <source>
        <strain evidence="2">BD1B2-1</strain>
    </source>
</reference>
<dbReference type="InterPro" id="IPR027417">
    <property type="entry name" value="P-loop_NTPase"/>
</dbReference>
<gene>
    <name evidence="2" type="ORF">QNI22_23420</name>
</gene>
<name>A0AAE3R8Y1_9BACT</name>
<dbReference type="InterPro" id="IPR003593">
    <property type="entry name" value="AAA+_ATPase"/>
</dbReference>
<dbReference type="PANTHER" id="PTHR46844:SF1">
    <property type="entry name" value="SLR5058 PROTEIN"/>
    <property type="match status" value="1"/>
</dbReference>
<keyword evidence="3" id="KW-1185">Reference proteome</keyword>
<dbReference type="EMBL" id="JASJOU010000009">
    <property type="protein sequence ID" value="MDJ1503635.1"/>
    <property type="molecule type" value="Genomic_DNA"/>
</dbReference>
<organism evidence="2 3">
    <name type="scientific">Xanthocytophaga agilis</name>
    <dbReference type="NCBI Taxonomy" id="3048010"/>
    <lineage>
        <taxon>Bacteria</taxon>
        <taxon>Pseudomonadati</taxon>
        <taxon>Bacteroidota</taxon>
        <taxon>Cytophagia</taxon>
        <taxon>Cytophagales</taxon>
        <taxon>Rhodocytophagaceae</taxon>
        <taxon>Xanthocytophaga</taxon>
    </lineage>
</organism>
<evidence type="ECO:0000313" key="2">
    <source>
        <dbReference type="EMBL" id="MDJ1503635.1"/>
    </source>
</evidence>
<dbReference type="Gene3D" id="3.40.50.300">
    <property type="entry name" value="P-loop containing nucleotide triphosphate hydrolases"/>
    <property type="match status" value="1"/>
</dbReference>
<dbReference type="CDD" id="cd00882">
    <property type="entry name" value="Ras_like_GTPase"/>
    <property type="match status" value="1"/>
</dbReference>
<dbReference type="Proteomes" id="UP001232063">
    <property type="component" value="Unassembled WGS sequence"/>
</dbReference>
<feature type="domain" description="AAA+ ATPase" evidence="1">
    <location>
        <begin position="109"/>
        <end position="285"/>
    </location>
</feature>